<evidence type="ECO:0000313" key="2">
    <source>
        <dbReference type="EMBL" id="KAE8987471.1"/>
    </source>
</evidence>
<gene>
    <name evidence="3" type="ORF">PR001_g21545</name>
    <name evidence="2" type="ORF">PR002_g22036</name>
    <name evidence="4" type="ORF">PR003_g21964</name>
</gene>
<dbReference type="EMBL" id="QXFT01002118">
    <property type="protein sequence ID" value="KAE9303614.1"/>
    <property type="molecule type" value="Genomic_DNA"/>
</dbReference>
<dbReference type="Gene3D" id="2.60.20.10">
    <property type="entry name" value="Crystallins"/>
    <property type="match status" value="1"/>
</dbReference>
<accession>A0A6A3IZI2</accession>
<name>A0A6A3IZI2_9STRA</name>
<dbReference type="AlphaFoldDB" id="A0A6A3IZI2"/>
<proteinExistence type="predicted"/>
<reference evidence="5 7" key="1">
    <citation type="submission" date="2018-09" db="EMBL/GenBank/DDBJ databases">
        <title>Genomic investigation of the strawberry pathogen Phytophthora fragariae indicates pathogenicity is determined by transcriptional variation in three key races.</title>
        <authorList>
            <person name="Adams T.M."/>
            <person name="Armitage A.D."/>
            <person name="Sobczyk M.K."/>
            <person name="Bates H.J."/>
            <person name="Dunwell J.M."/>
            <person name="Nellist C.F."/>
            <person name="Harrison R.J."/>
        </authorList>
    </citation>
    <scope>NUCLEOTIDE SEQUENCE [LARGE SCALE GENOMIC DNA]</scope>
    <source>
        <strain evidence="3 5">SCRP249</strain>
        <strain evidence="2 7">SCRP324</strain>
        <strain evidence="4 6">SCRP333</strain>
    </source>
</reference>
<dbReference type="EMBL" id="QXFU01002312">
    <property type="protein sequence ID" value="KAE8987471.1"/>
    <property type="molecule type" value="Genomic_DNA"/>
</dbReference>
<evidence type="ECO:0000313" key="3">
    <source>
        <dbReference type="EMBL" id="KAE8990239.1"/>
    </source>
</evidence>
<sequence length="160" mass="17398">MAFYAALSLFVAMYMYQIASAHETAYTIDATTANESTVNGSTWTGELKLYKDTNFRSLLLTLTFNTANLCFNLACGDIDDEISSASWKGLPLQASFPGGSTSLLVFYRDIDCTGDSQAWPTSFEKAPNFGAVEINDAASSFMFVKVATGVKNGVHKICDY</sequence>
<evidence type="ECO:0000256" key="1">
    <source>
        <dbReference type="SAM" id="SignalP"/>
    </source>
</evidence>
<dbReference type="Proteomes" id="UP000434957">
    <property type="component" value="Unassembled WGS sequence"/>
</dbReference>
<evidence type="ECO:0000313" key="6">
    <source>
        <dbReference type="Proteomes" id="UP000434957"/>
    </source>
</evidence>
<protein>
    <submittedName>
        <fullName evidence="2">Uncharacterized protein</fullName>
    </submittedName>
</protein>
<dbReference type="EMBL" id="QXFV01002268">
    <property type="protein sequence ID" value="KAE8990239.1"/>
    <property type="molecule type" value="Genomic_DNA"/>
</dbReference>
<dbReference type="Proteomes" id="UP000435112">
    <property type="component" value="Unassembled WGS sequence"/>
</dbReference>
<organism evidence="2 7">
    <name type="scientific">Phytophthora rubi</name>
    <dbReference type="NCBI Taxonomy" id="129364"/>
    <lineage>
        <taxon>Eukaryota</taxon>
        <taxon>Sar</taxon>
        <taxon>Stramenopiles</taxon>
        <taxon>Oomycota</taxon>
        <taxon>Peronosporomycetes</taxon>
        <taxon>Peronosporales</taxon>
        <taxon>Peronosporaceae</taxon>
        <taxon>Phytophthora</taxon>
    </lineage>
</organism>
<evidence type="ECO:0000313" key="7">
    <source>
        <dbReference type="Proteomes" id="UP000435112"/>
    </source>
</evidence>
<keyword evidence="1" id="KW-0732">Signal</keyword>
<evidence type="ECO:0000313" key="5">
    <source>
        <dbReference type="Proteomes" id="UP000429607"/>
    </source>
</evidence>
<evidence type="ECO:0000313" key="4">
    <source>
        <dbReference type="EMBL" id="KAE9303614.1"/>
    </source>
</evidence>
<dbReference type="OrthoDB" id="103924at2759"/>
<feature type="chain" id="PRO_5036164464" evidence="1">
    <location>
        <begin position="22"/>
        <end position="160"/>
    </location>
</feature>
<dbReference type="Proteomes" id="UP000429607">
    <property type="component" value="Unassembled WGS sequence"/>
</dbReference>
<keyword evidence="6" id="KW-1185">Reference proteome</keyword>
<feature type="signal peptide" evidence="1">
    <location>
        <begin position="1"/>
        <end position="21"/>
    </location>
</feature>
<comment type="caution">
    <text evidence="2">The sequence shown here is derived from an EMBL/GenBank/DDBJ whole genome shotgun (WGS) entry which is preliminary data.</text>
</comment>